<evidence type="ECO:0000256" key="1">
    <source>
        <dbReference type="SAM" id="MobiDB-lite"/>
    </source>
</evidence>
<feature type="compositionally biased region" description="Acidic residues" evidence="1">
    <location>
        <begin position="164"/>
        <end position="178"/>
    </location>
</feature>
<feature type="region of interest" description="Disordered" evidence="1">
    <location>
        <begin position="104"/>
        <end position="212"/>
    </location>
</feature>
<accession>A0A5A8CY31</accession>
<proteinExistence type="predicted"/>
<name>A0A5A8CY31_CAFRO</name>
<organism evidence="2 3">
    <name type="scientific">Cafeteria roenbergensis</name>
    <name type="common">Marine flagellate</name>
    <dbReference type="NCBI Taxonomy" id="33653"/>
    <lineage>
        <taxon>Eukaryota</taxon>
        <taxon>Sar</taxon>
        <taxon>Stramenopiles</taxon>
        <taxon>Bigyra</taxon>
        <taxon>Opalozoa</taxon>
        <taxon>Bicosoecida</taxon>
        <taxon>Cafeteriaceae</taxon>
        <taxon>Cafeteria</taxon>
    </lineage>
</organism>
<protein>
    <submittedName>
        <fullName evidence="2">Uncharacterized protein</fullName>
    </submittedName>
</protein>
<reference evidence="2 3" key="1">
    <citation type="submission" date="2019-07" db="EMBL/GenBank/DDBJ databases">
        <title>Genomes of Cafeteria roenbergensis.</title>
        <authorList>
            <person name="Fischer M.G."/>
            <person name="Hackl T."/>
            <person name="Roman M."/>
        </authorList>
    </citation>
    <scope>NUCLEOTIDE SEQUENCE [LARGE SCALE GENOMIC DNA]</scope>
    <source>
        <strain evidence="2 3">RCC970-E3</strain>
    </source>
</reference>
<dbReference type="Proteomes" id="UP000324907">
    <property type="component" value="Unassembled WGS sequence"/>
</dbReference>
<evidence type="ECO:0000313" key="2">
    <source>
        <dbReference type="EMBL" id="KAA0157835.1"/>
    </source>
</evidence>
<feature type="compositionally biased region" description="Low complexity" evidence="1">
    <location>
        <begin position="179"/>
        <end position="194"/>
    </location>
</feature>
<evidence type="ECO:0000313" key="3">
    <source>
        <dbReference type="Proteomes" id="UP000324907"/>
    </source>
</evidence>
<comment type="caution">
    <text evidence="2">The sequence shown here is derived from an EMBL/GenBank/DDBJ whole genome shotgun (WGS) entry which is preliminary data.</text>
</comment>
<feature type="compositionally biased region" description="Polar residues" evidence="1">
    <location>
        <begin position="118"/>
        <end position="129"/>
    </location>
</feature>
<dbReference type="AlphaFoldDB" id="A0A5A8CY31"/>
<dbReference type="EMBL" id="VLTL01000164">
    <property type="protein sequence ID" value="KAA0157835.1"/>
    <property type="molecule type" value="Genomic_DNA"/>
</dbReference>
<sequence>MALAAGAASARSPFRGAAASHAAGRVISNREGFAELGMSTEPAVSWASCLKFMKHATRAPQKKVQGKGRFDSFLERHASSLERQGCDSEDTELMHSCFSLATKRGGDSGACQDAIKGEQTTSQEAPDSDVSTRVDPKTEVQTVTDAPTESRTESDTESQVGVETGEDGYDETDSEAPETDPSSTASPTSTTDVSCTPGAKAAAFDESDPSTWDAQPLQVCAALMPSLRPSSVKAMLQNLARCQLRGHARRRDMVYIKTDSPLAARVGPGGLGFVYVRTPGTSKVTPTLVDVAKKRHLSKFKWTFARPGSSPDGPDKCPPYQAFTE</sequence>
<gene>
    <name evidence="2" type="ORF">FNF28_06479</name>
</gene>